<dbReference type="OrthoDB" id="3787288at2"/>
<proteinExistence type="predicted"/>
<dbReference type="PROSITE" id="PS50112">
    <property type="entry name" value="PAS"/>
    <property type="match status" value="1"/>
</dbReference>
<keyword evidence="4" id="KW-1185">Reference proteome</keyword>
<dbReference type="InterPro" id="IPR005561">
    <property type="entry name" value="ANTAR"/>
</dbReference>
<accession>A0A1Q4HZ25</accession>
<dbReference type="InterPro" id="IPR013655">
    <property type="entry name" value="PAS_fold_3"/>
</dbReference>
<feature type="domain" description="ANTAR" evidence="2">
    <location>
        <begin position="132"/>
        <end position="193"/>
    </location>
</feature>
<evidence type="ECO:0000259" key="2">
    <source>
        <dbReference type="PROSITE" id="PS50921"/>
    </source>
</evidence>
<dbReference type="InterPro" id="IPR036388">
    <property type="entry name" value="WH-like_DNA-bd_sf"/>
</dbReference>
<dbReference type="Proteomes" id="UP000186438">
    <property type="component" value="Unassembled WGS sequence"/>
</dbReference>
<reference evidence="3 4" key="1">
    <citation type="submission" date="2016-11" db="EMBL/GenBank/DDBJ databases">
        <title>Genome sequences of unsequenced Mycobacteria.</title>
        <authorList>
            <person name="Greninger A.L."/>
            <person name="Fang F."/>
            <person name="Jerome K.R."/>
        </authorList>
    </citation>
    <scope>NUCLEOTIDE SEQUENCE [LARGE SCALE GENOMIC DNA]</scope>
    <source>
        <strain evidence="3 4">M11</strain>
    </source>
</reference>
<dbReference type="GO" id="GO:0003723">
    <property type="term" value="F:RNA binding"/>
    <property type="evidence" value="ECO:0007669"/>
    <property type="project" value="InterPro"/>
</dbReference>
<dbReference type="STRING" id="53378.BRW65_06795"/>
<evidence type="ECO:0000313" key="3">
    <source>
        <dbReference type="EMBL" id="OJZ74916.1"/>
    </source>
</evidence>
<comment type="caution">
    <text evidence="3">The sequence shown here is derived from an EMBL/GenBank/DDBJ whole genome shotgun (WGS) entry which is preliminary data.</text>
</comment>
<protein>
    <submittedName>
        <fullName evidence="3">Antitermination regulator</fullName>
    </submittedName>
</protein>
<sequence length="227" mass="25746">MTTESGELNEDAVFQALAGGSPQRMGAFRFYFEGERWEWSEQVQQLHGYEPGSVTPTTELVLAHKHPDDRNEIAATLDDIRRNHGSFSTRHRIVDTYGDIHHVVVVANQIFDTARNVVGTEGFYLDVTPSGVELRQAIDVEVQKFSKNRAVIEQAKGMLMVVYGITEPTAFTLLQWRSQENNVKLRPLARQIVSEFPALSRRDDHPLRSAYDDIVLTAHLRVDSRRG</sequence>
<dbReference type="Pfam" id="PF03861">
    <property type="entry name" value="ANTAR"/>
    <property type="match status" value="1"/>
</dbReference>
<dbReference type="Gene3D" id="3.30.450.20">
    <property type="entry name" value="PAS domain"/>
    <property type="match status" value="1"/>
</dbReference>
<evidence type="ECO:0000259" key="1">
    <source>
        <dbReference type="PROSITE" id="PS50112"/>
    </source>
</evidence>
<dbReference type="Pfam" id="PF08447">
    <property type="entry name" value="PAS_3"/>
    <property type="match status" value="1"/>
</dbReference>
<gene>
    <name evidence="3" type="ORF">BRW65_06795</name>
</gene>
<dbReference type="InterPro" id="IPR000014">
    <property type="entry name" value="PAS"/>
</dbReference>
<dbReference type="InterPro" id="IPR035965">
    <property type="entry name" value="PAS-like_dom_sf"/>
</dbReference>
<name>A0A1Q4HZ25_9MYCO</name>
<dbReference type="EMBL" id="MPNT01000004">
    <property type="protein sequence ID" value="OJZ74916.1"/>
    <property type="molecule type" value="Genomic_DNA"/>
</dbReference>
<dbReference type="PROSITE" id="PS50921">
    <property type="entry name" value="ANTAR"/>
    <property type="match status" value="1"/>
</dbReference>
<dbReference type="SUPFAM" id="SSF55785">
    <property type="entry name" value="PYP-like sensor domain (PAS domain)"/>
    <property type="match status" value="1"/>
</dbReference>
<dbReference type="RefSeq" id="WP_073872642.1">
    <property type="nucleotide sequence ID" value="NZ_MPNT01000004.1"/>
</dbReference>
<organism evidence="3 4">
    <name type="scientific">Mycobacterium paraffinicum</name>
    <dbReference type="NCBI Taxonomy" id="53378"/>
    <lineage>
        <taxon>Bacteria</taxon>
        <taxon>Bacillati</taxon>
        <taxon>Actinomycetota</taxon>
        <taxon>Actinomycetes</taxon>
        <taxon>Mycobacteriales</taxon>
        <taxon>Mycobacteriaceae</taxon>
        <taxon>Mycobacterium</taxon>
    </lineage>
</organism>
<dbReference type="SMART" id="SM01012">
    <property type="entry name" value="ANTAR"/>
    <property type="match status" value="1"/>
</dbReference>
<evidence type="ECO:0000313" key="4">
    <source>
        <dbReference type="Proteomes" id="UP000186438"/>
    </source>
</evidence>
<feature type="domain" description="PAS" evidence="1">
    <location>
        <begin position="39"/>
        <end position="84"/>
    </location>
</feature>
<dbReference type="AlphaFoldDB" id="A0A1Q4HZ25"/>
<dbReference type="Gene3D" id="1.10.10.10">
    <property type="entry name" value="Winged helix-like DNA-binding domain superfamily/Winged helix DNA-binding domain"/>
    <property type="match status" value="1"/>
</dbReference>